<protein>
    <submittedName>
        <fullName evidence="3">Thioredoxin family protein</fullName>
    </submittedName>
</protein>
<accession>A0A9X4RJW5</accession>
<keyword evidence="1" id="KW-1133">Transmembrane helix</keyword>
<dbReference type="AlphaFoldDB" id="A0A9X4RJW5"/>
<keyword evidence="4" id="KW-1185">Reference proteome</keyword>
<dbReference type="SUPFAM" id="SSF52833">
    <property type="entry name" value="Thioredoxin-like"/>
    <property type="match status" value="1"/>
</dbReference>
<dbReference type="InterPro" id="IPR036249">
    <property type="entry name" value="Thioredoxin-like_sf"/>
</dbReference>
<feature type="transmembrane region" description="Helical" evidence="1">
    <location>
        <begin position="39"/>
        <end position="59"/>
    </location>
</feature>
<sequence>MPFKYDCRVLNIRQSSEIEPIKIGGKFTMSKNLLYRRRFFTYVGLGTLGIGSAACAAQFSSSKSSQGINSKDLVSTAPKLDVSKSTNNSEVTTVAVNNASGQKLQEFQGISQWLNTNPLSIQDLKGNIVLIQFWTFSCINCQRTLPYVTGWHDRYAAKGLKVIGVHTPEFAFERDVNNIKDAMQKHGINYPVPIDNEFKTWNAYGNEYWPHIYLADRQGNIVYDRIGEGSYNLTEQTIKQLLG</sequence>
<dbReference type="InterPro" id="IPR050553">
    <property type="entry name" value="Thioredoxin_ResA/DsbE_sf"/>
</dbReference>
<evidence type="ECO:0000313" key="4">
    <source>
        <dbReference type="Proteomes" id="UP001152872"/>
    </source>
</evidence>
<dbReference type="EMBL" id="VBTY01000183">
    <property type="protein sequence ID" value="MDG3496425.1"/>
    <property type="molecule type" value="Genomic_DNA"/>
</dbReference>
<dbReference type="PANTHER" id="PTHR42852">
    <property type="entry name" value="THIOL:DISULFIDE INTERCHANGE PROTEIN DSBE"/>
    <property type="match status" value="1"/>
</dbReference>
<evidence type="ECO:0000313" key="3">
    <source>
        <dbReference type="EMBL" id="MDG3496425.1"/>
    </source>
</evidence>
<proteinExistence type="predicted"/>
<keyword evidence="1" id="KW-0472">Membrane</keyword>
<keyword evidence="1" id="KW-0812">Transmembrane</keyword>
<evidence type="ECO:0000259" key="2">
    <source>
        <dbReference type="PROSITE" id="PS51352"/>
    </source>
</evidence>
<name>A0A9X4RJW5_9CYAN</name>
<dbReference type="Proteomes" id="UP001152872">
    <property type="component" value="Unassembled WGS sequence"/>
</dbReference>
<reference evidence="3" key="1">
    <citation type="submission" date="2019-05" db="EMBL/GenBank/DDBJ databases">
        <title>Whole genome sequencing of Pseudanabaena catenata USMAC16.</title>
        <authorList>
            <person name="Khan Z."/>
            <person name="Omar W.M."/>
            <person name="Convey P."/>
            <person name="Merican F."/>
            <person name="Najimudin N."/>
        </authorList>
    </citation>
    <scope>NUCLEOTIDE SEQUENCE</scope>
    <source>
        <strain evidence="3">USMAC16</strain>
    </source>
</reference>
<gene>
    <name evidence="3" type="ORF">FEV09_17950</name>
</gene>
<comment type="caution">
    <text evidence="3">The sequence shown here is derived from an EMBL/GenBank/DDBJ whole genome shotgun (WGS) entry which is preliminary data.</text>
</comment>
<dbReference type="CDD" id="cd03012">
    <property type="entry name" value="TlpA_like_DipZ_like"/>
    <property type="match status" value="1"/>
</dbReference>
<dbReference type="Pfam" id="PF00578">
    <property type="entry name" value="AhpC-TSA"/>
    <property type="match status" value="1"/>
</dbReference>
<dbReference type="InterPro" id="IPR000866">
    <property type="entry name" value="AhpC/TSA"/>
</dbReference>
<dbReference type="PANTHER" id="PTHR42852:SF13">
    <property type="entry name" value="PROTEIN DIPZ"/>
    <property type="match status" value="1"/>
</dbReference>
<feature type="domain" description="Thioredoxin" evidence="2">
    <location>
        <begin position="71"/>
        <end position="243"/>
    </location>
</feature>
<evidence type="ECO:0000256" key="1">
    <source>
        <dbReference type="SAM" id="Phobius"/>
    </source>
</evidence>
<dbReference type="InterPro" id="IPR013766">
    <property type="entry name" value="Thioredoxin_domain"/>
</dbReference>
<dbReference type="RefSeq" id="WP_009628603.1">
    <property type="nucleotide sequence ID" value="NZ_VBTY01000183.1"/>
</dbReference>
<dbReference type="Gene3D" id="3.40.30.10">
    <property type="entry name" value="Glutaredoxin"/>
    <property type="match status" value="1"/>
</dbReference>
<dbReference type="GO" id="GO:0016491">
    <property type="term" value="F:oxidoreductase activity"/>
    <property type="evidence" value="ECO:0007669"/>
    <property type="project" value="InterPro"/>
</dbReference>
<dbReference type="GO" id="GO:0016209">
    <property type="term" value="F:antioxidant activity"/>
    <property type="evidence" value="ECO:0007669"/>
    <property type="project" value="InterPro"/>
</dbReference>
<organism evidence="3 4">
    <name type="scientific">Pseudanabaena catenata USMAC16</name>
    <dbReference type="NCBI Taxonomy" id="1855837"/>
    <lineage>
        <taxon>Bacteria</taxon>
        <taxon>Bacillati</taxon>
        <taxon>Cyanobacteriota</taxon>
        <taxon>Cyanophyceae</taxon>
        <taxon>Pseudanabaenales</taxon>
        <taxon>Pseudanabaenaceae</taxon>
        <taxon>Pseudanabaena</taxon>
    </lineage>
</organism>
<dbReference type="PROSITE" id="PS51352">
    <property type="entry name" value="THIOREDOXIN_2"/>
    <property type="match status" value="1"/>
</dbReference>